<evidence type="ECO:0000313" key="8">
    <source>
        <dbReference type="EMBL" id="SSA49559.1"/>
    </source>
</evidence>
<dbReference type="EC" id="2.1.1.80" evidence="2"/>
<dbReference type="Gene3D" id="1.10.155.10">
    <property type="entry name" value="Chemotaxis receptor methyltransferase CheR, N-terminal domain"/>
    <property type="match status" value="1"/>
</dbReference>
<dbReference type="InterPro" id="IPR000780">
    <property type="entry name" value="CheR_MeTrfase"/>
</dbReference>
<dbReference type="SMART" id="SM00138">
    <property type="entry name" value="MeTrc"/>
    <property type="match status" value="1"/>
</dbReference>
<dbReference type="InterPro" id="IPR050903">
    <property type="entry name" value="Bact_Chemotaxis_MeTrfase"/>
</dbReference>
<keyword evidence="5" id="KW-0949">S-adenosyl-L-methionine</keyword>
<dbReference type="OrthoDB" id="9816309at2"/>
<proteinExistence type="predicted"/>
<comment type="catalytic activity">
    <reaction evidence="1">
        <text>L-glutamyl-[protein] + S-adenosyl-L-methionine = [protein]-L-glutamate 5-O-methyl ester + S-adenosyl-L-homocysteine</text>
        <dbReference type="Rhea" id="RHEA:24452"/>
        <dbReference type="Rhea" id="RHEA-COMP:10208"/>
        <dbReference type="Rhea" id="RHEA-COMP:10311"/>
        <dbReference type="ChEBI" id="CHEBI:29973"/>
        <dbReference type="ChEBI" id="CHEBI:57856"/>
        <dbReference type="ChEBI" id="CHEBI:59789"/>
        <dbReference type="ChEBI" id="CHEBI:82795"/>
        <dbReference type="EC" id="2.1.1.80"/>
    </reaction>
</comment>
<dbReference type="PROSITE" id="PS50123">
    <property type="entry name" value="CHER"/>
    <property type="match status" value="1"/>
</dbReference>
<organism evidence="8 10">
    <name type="scientific">Jannaschia seohaensis</name>
    <dbReference type="NCBI Taxonomy" id="475081"/>
    <lineage>
        <taxon>Bacteria</taxon>
        <taxon>Pseudomonadati</taxon>
        <taxon>Pseudomonadota</taxon>
        <taxon>Alphaproteobacteria</taxon>
        <taxon>Rhodobacterales</taxon>
        <taxon>Roseobacteraceae</taxon>
        <taxon>Jannaschia</taxon>
    </lineage>
</organism>
<sequence>MISLPDSAFRRLSSLALAEAGLDLQEGKQSFVASRLQKRLRATGAQDFEVYASLVEGSDPAAVEERQYLISALTTNVTSVFREPHHFALLARALKALDRGRSDPLRIWSAGCSTGEETLSMAMICRCVFGPAWIAHARILATDIDYISLSIAKSQFGDPSLIVALQDGAAAALGTRGDTPRVDISDLQAGITYLRHSLIEPLPVPRPFDIIFCRNVTIYFAADIQRTVQADLIDRLAPDGLLCLGHSERLLIEDSDLRLIGQTSYAGKSSSFAEIVPCR</sequence>
<dbReference type="SUPFAM" id="SSF53335">
    <property type="entry name" value="S-adenosyl-L-methionine-dependent methyltransferases"/>
    <property type="match status" value="1"/>
</dbReference>
<dbReference type="InterPro" id="IPR036804">
    <property type="entry name" value="CheR_N_sf"/>
</dbReference>
<evidence type="ECO:0000256" key="2">
    <source>
        <dbReference type="ARBA" id="ARBA00012534"/>
    </source>
</evidence>
<reference evidence="7 9" key="2">
    <citation type="submission" date="2018-03" db="EMBL/GenBank/DDBJ databases">
        <title>Genomic Encyclopedia of Archaeal and Bacterial Type Strains, Phase II (KMG-II): from individual species to whole genera.</title>
        <authorList>
            <person name="Goeker M."/>
        </authorList>
    </citation>
    <scope>NUCLEOTIDE SEQUENCE [LARGE SCALE GENOMIC DNA]</scope>
    <source>
        <strain evidence="7 9">DSM 25227</strain>
    </source>
</reference>
<evidence type="ECO:0000256" key="4">
    <source>
        <dbReference type="ARBA" id="ARBA00022679"/>
    </source>
</evidence>
<dbReference type="CDD" id="cd02440">
    <property type="entry name" value="AdoMet_MTases"/>
    <property type="match status" value="1"/>
</dbReference>
<dbReference type="PANTHER" id="PTHR24422">
    <property type="entry name" value="CHEMOTAXIS PROTEIN METHYLTRANSFERASE"/>
    <property type="match status" value="1"/>
</dbReference>
<evidence type="ECO:0000256" key="1">
    <source>
        <dbReference type="ARBA" id="ARBA00001541"/>
    </source>
</evidence>
<dbReference type="PANTHER" id="PTHR24422:SF19">
    <property type="entry name" value="CHEMOTAXIS PROTEIN METHYLTRANSFERASE"/>
    <property type="match status" value="1"/>
</dbReference>
<dbReference type="EMBL" id="UETC01000010">
    <property type="protein sequence ID" value="SSA49559.1"/>
    <property type="molecule type" value="Genomic_DNA"/>
</dbReference>
<keyword evidence="9" id="KW-1185">Reference proteome</keyword>
<name>A0A2Y9B5F0_9RHOB</name>
<evidence type="ECO:0000256" key="3">
    <source>
        <dbReference type="ARBA" id="ARBA00022603"/>
    </source>
</evidence>
<dbReference type="InterPro" id="IPR029063">
    <property type="entry name" value="SAM-dependent_MTases_sf"/>
</dbReference>
<feature type="domain" description="CheR-type methyltransferase" evidence="6">
    <location>
        <begin position="1"/>
        <end position="270"/>
    </location>
</feature>
<accession>A0A2Y9B5F0</accession>
<evidence type="ECO:0000256" key="5">
    <source>
        <dbReference type="ARBA" id="ARBA00022691"/>
    </source>
</evidence>
<dbReference type="InterPro" id="IPR022641">
    <property type="entry name" value="CheR_N"/>
</dbReference>
<dbReference type="Pfam" id="PF03705">
    <property type="entry name" value="CheR_N"/>
    <property type="match status" value="1"/>
</dbReference>
<dbReference type="AlphaFoldDB" id="A0A2Y9B5F0"/>
<dbReference type="SUPFAM" id="SSF47757">
    <property type="entry name" value="Chemotaxis receptor methyltransferase CheR, N-terminal domain"/>
    <property type="match status" value="1"/>
</dbReference>
<dbReference type="InterPro" id="IPR022642">
    <property type="entry name" value="CheR_C"/>
</dbReference>
<dbReference type="Proteomes" id="UP000251571">
    <property type="component" value="Unassembled WGS sequence"/>
</dbReference>
<keyword evidence="4 8" id="KW-0808">Transferase</keyword>
<protein>
    <recommendedName>
        <fullName evidence="2">protein-glutamate O-methyltransferase</fullName>
        <ecNumber evidence="2">2.1.1.80</ecNumber>
    </recommendedName>
</protein>
<reference evidence="8 10" key="1">
    <citation type="submission" date="2016-10" db="EMBL/GenBank/DDBJ databases">
        <authorList>
            <person name="Cai Z."/>
        </authorList>
    </citation>
    <scope>NUCLEOTIDE SEQUENCE [LARGE SCALE GENOMIC DNA]</scope>
    <source>
        <strain evidence="8 10">DSM 25227</strain>
    </source>
</reference>
<evidence type="ECO:0000313" key="10">
    <source>
        <dbReference type="Proteomes" id="UP000251571"/>
    </source>
</evidence>
<evidence type="ECO:0000313" key="7">
    <source>
        <dbReference type="EMBL" id="PWJ15855.1"/>
    </source>
</evidence>
<dbReference type="GO" id="GO:0032259">
    <property type="term" value="P:methylation"/>
    <property type="evidence" value="ECO:0007669"/>
    <property type="project" value="UniProtKB-KW"/>
</dbReference>
<dbReference type="PRINTS" id="PR00996">
    <property type="entry name" value="CHERMTFRASE"/>
</dbReference>
<dbReference type="RefSeq" id="WP_109565545.1">
    <property type="nucleotide sequence ID" value="NZ_QGDJ01000010.1"/>
</dbReference>
<dbReference type="Gene3D" id="3.40.50.150">
    <property type="entry name" value="Vaccinia Virus protein VP39"/>
    <property type="match status" value="1"/>
</dbReference>
<dbReference type="Pfam" id="PF01739">
    <property type="entry name" value="CheR"/>
    <property type="match status" value="1"/>
</dbReference>
<dbReference type="Proteomes" id="UP000245839">
    <property type="component" value="Unassembled WGS sequence"/>
</dbReference>
<evidence type="ECO:0000313" key="9">
    <source>
        <dbReference type="Proteomes" id="UP000245839"/>
    </source>
</evidence>
<keyword evidence="3 8" id="KW-0489">Methyltransferase</keyword>
<dbReference type="GO" id="GO:0008983">
    <property type="term" value="F:protein-glutamate O-methyltransferase activity"/>
    <property type="evidence" value="ECO:0007669"/>
    <property type="project" value="UniProtKB-EC"/>
</dbReference>
<gene>
    <name evidence="7" type="ORF">BCF38_11075</name>
    <name evidence="8" type="ORF">SAMN05421539_11075</name>
</gene>
<dbReference type="EMBL" id="QGDJ01000010">
    <property type="protein sequence ID" value="PWJ15855.1"/>
    <property type="molecule type" value="Genomic_DNA"/>
</dbReference>
<evidence type="ECO:0000259" key="6">
    <source>
        <dbReference type="PROSITE" id="PS50123"/>
    </source>
</evidence>